<organism evidence="4 5">
    <name type="scientific">Candidatus Dojkabacteria bacterium</name>
    <dbReference type="NCBI Taxonomy" id="2099670"/>
    <lineage>
        <taxon>Bacteria</taxon>
        <taxon>Candidatus Dojkabacteria</taxon>
    </lineage>
</organism>
<evidence type="ECO:0000259" key="2">
    <source>
        <dbReference type="Pfam" id="PF11738"/>
    </source>
</evidence>
<feature type="transmembrane region" description="Helical" evidence="1">
    <location>
        <begin position="7"/>
        <end position="31"/>
    </location>
</feature>
<dbReference type="InterPro" id="IPR037126">
    <property type="entry name" value="PdaC/RsiV-like_sf"/>
</dbReference>
<comment type="caution">
    <text evidence="4">The sequence shown here is derived from an EMBL/GenBank/DDBJ whole genome shotgun (WGS) entry which is preliminary data.</text>
</comment>
<feature type="domain" description="Deacetylase PdaC" evidence="3">
    <location>
        <begin position="69"/>
        <end position="161"/>
    </location>
</feature>
<dbReference type="Gene3D" id="3.90.640.20">
    <property type="entry name" value="Heat-shock cognate protein, ATPase"/>
    <property type="match status" value="1"/>
</dbReference>
<evidence type="ECO:0000259" key="3">
    <source>
        <dbReference type="Pfam" id="PF13739"/>
    </source>
</evidence>
<name>A0A955RLV3_9BACT</name>
<dbReference type="Gene3D" id="3.30.565.40">
    <property type="entry name" value="Fervidobacterium nodosum Rt17-B1 like"/>
    <property type="match status" value="1"/>
</dbReference>
<reference evidence="4" key="1">
    <citation type="submission" date="2020-04" db="EMBL/GenBank/DDBJ databases">
        <authorList>
            <person name="Zhang T."/>
        </authorList>
    </citation>
    <scope>NUCLEOTIDE SEQUENCE</scope>
    <source>
        <strain evidence="4">HKST-UBA09</strain>
    </source>
</reference>
<proteinExistence type="predicted"/>
<accession>A0A955RLV3</accession>
<reference evidence="4" key="2">
    <citation type="journal article" date="2021" name="Microbiome">
        <title>Successional dynamics and alternative stable states in a saline activated sludge microbial community over 9 years.</title>
        <authorList>
            <person name="Wang Y."/>
            <person name="Ye J."/>
            <person name="Ju F."/>
            <person name="Liu L."/>
            <person name="Boyd J.A."/>
            <person name="Deng Y."/>
            <person name="Parks D.H."/>
            <person name="Jiang X."/>
            <person name="Yin X."/>
            <person name="Woodcroft B.J."/>
            <person name="Tyson G.W."/>
            <person name="Hugenholtz P."/>
            <person name="Polz M.F."/>
            <person name="Zhang T."/>
        </authorList>
    </citation>
    <scope>NUCLEOTIDE SEQUENCE</scope>
    <source>
        <strain evidence="4">HKST-UBA09</strain>
    </source>
</reference>
<gene>
    <name evidence="4" type="ORF">KC669_01620</name>
</gene>
<dbReference type="InterPro" id="IPR021729">
    <property type="entry name" value="DUF3298"/>
</dbReference>
<dbReference type="Pfam" id="PF11738">
    <property type="entry name" value="DUF3298"/>
    <property type="match status" value="1"/>
</dbReference>
<dbReference type="AlphaFoldDB" id="A0A955RLV3"/>
<evidence type="ECO:0000313" key="4">
    <source>
        <dbReference type="EMBL" id="MCA9386712.1"/>
    </source>
</evidence>
<dbReference type="Proteomes" id="UP000714915">
    <property type="component" value="Unassembled WGS sequence"/>
</dbReference>
<evidence type="ECO:0000256" key="1">
    <source>
        <dbReference type="SAM" id="Phobius"/>
    </source>
</evidence>
<dbReference type="EMBL" id="JAGQLF010000012">
    <property type="protein sequence ID" value="MCA9386712.1"/>
    <property type="molecule type" value="Genomic_DNA"/>
</dbReference>
<keyword evidence="1" id="KW-1133">Transmembrane helix</keyword>
<dbReference type="Pfam" id="PF13739">
    <property type="entry name" value="PdaC"/>
    <property type="match status" value="1"/>
</dbReference>
<evidence type="ECO:0000313" key="5">
    <source>
        <dbReference type="Proteomes" id="UP000714915"/>
    </source>
</evidence>
<sequence>MKTKYPLSVLIFSVGLFIGGTLFGLFLFNYLTDTSTDNDYMMQDEDDMEEMMDDMIGDYSDIKINFQKIEEETDLYSATLTYPVITSSNKSLEKDFNDEVYKLFHNDLEAIKKASSDDAEFIKESGNKYSIGIDTSLSFQNDELISFITDGYVYYGGAHGSSAGHNITYSTKDKKLIEISDLFRDDSYLDYLSEVSRAQLRQQDWYDETLSDEWVITGTEPKEDNFSLFYLTEDSLVITLAEYQVAPYAAGQQKVIVDYDELNQMLTLEIN</sequence>
<dbReference type="InterPro" id="IPR025303">
    <property type="entry name" value="PdaC"/>
</dbReference>
<feature type="domain" description="DUF3298" evidence="2">
    <location>
        <begin position="180"/>
        <end position="260"/>
    </location>
</feature>
<keyword evidence="1" id="KW-0812">Transmembrane</keyword>
<protein>
    <submittedName>
        <fullName evidence="4">DUF3298 and DUF4163 domain-containing protein</fullName>
    </submittedName>
</protein>
<keyword evidence="1" id="KW-0472">Membrane</keyword>